<sequence>MGTEPTPGFFCTKKTAMLRPTMGSMPDALDEPTRPGAPTSPAGPSTHSSTGLLERTEVEKEKAPGDGDRFAHFVRRDKANSSMVTGQPVVALCGKVWIPSRDASKYPVCPTCKELRDSMGRNGRNWPFSDGGMMGKGSSGGSGQ</sequence>
<dbReference type="Pfam" id="PF11238">
    <property type="entry name" value="DUF3039"/>
    <property type="match status" value="1"/>
</dbReference>
<feature type="compositionally biased region" description="Basic and acidic residues" evidence="1">
    <location>
        <begin position="54"/>
        <end position="69"/>
    </location>
</feature>
<evidence type="ECO:0000313" key="3">
    <source>
        <dbReference type="Proteomes" id="UP000013015"/>
    </source>
</evidence>
<accession>N6W4G6</accession>
<evidence type="ECO:0000313" key="2">
    <source>
        <dbReference type="EMBL" id="ENO17430.1"/>
    </source>
</evidence>
<dbReference type="Proteomes" id="UP000013015">
    <property type="component" value="Unassembled WGS sequence"/>
</dbReference>
<dbReference type="STRING" id="888050.HMPREF9004_1836"/>
<dbReference type="AlphaFoldDB" id="N6W4G6"/>
<dbReference type="PATRIC" id="fig|888050.3.peg.1757"/>
<organism evidence="2 3">
    <name type="scientific">Schaalia cardiffensis F0333</name>
    <dbReference type="NCBI Taxonomy" id="888050"/>
    <lineage>
        <taxon>Bacteria</taxon>
        <taxon>Bacillati</taxon>
        <taxon>Actinomycetota</taxon>
        <taxon>Actinomycetes</taxon>
        <taxon>Actinomycetales</taxon>
        <taxon>Actinomycetaceae</taxon>
        <taxon>Schaalia</taxon>
    </lineage>
</organism>
<comment type="caution">
    <text evidence="2">The sequence shown here is derived from an EMBL/GenBank/DDBJ whole genome shotgun (WGS) entry which is preliminary data.</text>
</comment>
<reference evidence="2 3" key="1">
    <citation type="submission" date="2013-03" db="EMBL/GenBank/DDBJ databases">
        <title>Reference genome for the Human Microbiome Project.</title>
        <authorList>
            <person name="Aqrawi P."/>
            <person name="Ayvaz T."/>
            <person name="Bess C."/>
            <person name="Blankenburg K."/>
            <person name="Coyle M."/>
            <person name="Deng J."/>
            <person name="Forbes L."/>
            <person name="Fowler G."/>
            <person name="Francisco L."/>
            <person name="Fu Q."/>
            <person name="Gibbs R."/>
            <person name="Gross S."/>
            <person name="Gubbala S."/>
            <person name="Hale W."/>
            <person name="Hemphill L."/>
            <person name="Highlander S."/>
            <person name="Hirani K."/>
            <person name="Jackson L."/>
            <person name="Jakkamsetti A."/>
            <person name="Javaid M."/>
            <person name="Jayaseelan J.C."/>
            <person name="Jiang H."/>
            <person name="Joshi V."/>
            <person name="Korchina V."/>
            <person name="Kovar C."/>
            <person name="Lara F."/>
            <person name="Lee S."/>
            <person name="Liu Y."/>
            <person name="Mata R."/>
            <person name="Mathew T."/>
            <person name="Munidasa M."/>
            <person name="Muzny D."/>
            <person name="Nazareth L."/>
            <person name="Ngo R."/>
            <person name="Nguyen L."/>
            <person name="Nguyen N."/>
            <person name="Okwuonu G."/>
            <person name="Ongeri F."/>
            <person name="Palculict T."/>
            <person name="Patil S."/>
            <person name="Petrosino J."/>
            <person name="Pham C."/>
            <person name="Pham P."/>
            <person name="Pu L.-L."/>
            <person name="Qin X."/>
            <person name="Qu J."/>
            <person name="Reid J."/>
            <person name="Ross M."/>
            <person name="Ruth R."/>
            <person name="Saada N."/>
            <person name="San Lucas F."/>
            <person name="Santibanez J."/>
            <person name="Shang Y."/>
            <person name="Simmons D."/>
            <person name="Song X.-Z."/>
            <person name="Tang L.-Y."/>
            <person name="Thornton R."/>
            <person name="Warren J."/>
            <person name="Weissenberger G."/>
            <person name="Wilczek-Boney K."/>
            <person name="Worley K."/>
            <person name="Youmans B."/>
            <person name="Zhang J."/>
            <person name="Zhang L."/>
            <person name="Zhao Z."/>
            <person name="Zhou C."/>
            <person name="Zhu D."/>
            <person name="Zhu Y."/>
        </authorList>
    </citation>
    <scope>NUCLEOTIDE SEQUENCE [LARGE SCALE GENOMIC DNA]</scope>
    <source>
        <strain evidence="2 3">F0333</strain>
    </source>
</reference>
<evidence type="ECO:0000256" key="1">
    <source>
        <dbReference type="SAM" id="MobiDB-lite"/>
    </source>
</evidence>
<feature type="region of interest" description="Disordered" evidence="1">
    <location>
        <begin position="116"/>
        <end position="144"/>
    </location>
</feature>
<dbReference type="EMBL" id="AQHZ01000028">
    <property type="protein sequence ID" value="ENO17430.1"/>
    <property type="molecule type" value="Genomic_DNA"/>
</dbReference>
<keyword evidence="3" id="KW-1185">Reference proteome</keyword>
<dbReference type="InterPro" id="IPR021400">
    <property type="entry name" value="DUF3039"/>
</dbReference>
<gene>
    <name evidence="2" type="ORF">HMPREF9004_1836</name>
</gene>
<feature type="compositionally biased region" description="Gly residues" evidence="1">
    <location>
        <begin position="132"/>
        <end position="144"/>
    </location>
</feature>
<proteinExistence type="predicted"/>
<dbReference type="HOGENOM" id="CLU_142113_0_0_11"/>
<feature type="compositionally biased region" description="Polar residues" evidence="1">
    <location>
        <begin position="42"/>
        <end position="51"/>
    </location>
</feature>
<name>N6W4G6_9ACTO</name>
<evidence type="ECO:0008006" key="4">
    <source>
        <dbReference type="Google" id="ProtNLM"/>
    </source>
</evidence>
<protein>
    <recommendedName>
        <fullName evidence="4">PF11238 family protein</fullName>
    </recommendedName>
</protein>
<feature type="region of interest" description="Disordered" evidence="1">
    <location>
        <begin position="1"/>
        <end position="69"/>
    </location>
</feature>
<dbReference type="eggNOG" id="ENOG5032RRB">
    <property type="taxonomic scope" value="Bacteria"/>
</dbReference>